<evidence type="ECO:0000256" key="1">
    <source>
        <dbReference type="ARBA" id="ARBA00012023"/>
    </source>
</evidence>
<evidence type="ECO:0000256" key="3">
    <source>
        <dbReference type="ARBA" id="ARBA00022741"/>
    </source>
</evidence>
<evidence type="ECO:0000256" key="2">
    <source>
        <dbReference type="ARBA" id="ARBA00022679"/>
    </source>
</evidence>
<evidence type="ECO:0000313" key="7">
    <source>
        <dbReference type="EMBL" id="KAH9381262.1"/>
    </source>
</evidence>
<gene>
    <name evidence="7" type="ORF">HPB48_003243</name>
</gene>
<evidence type="ECO:0000256" key="6">
    <source>
        <dbReference type="RuleBase" id="RU364126"/>
    </source>
</evidence>
<dbReference type="Proteomes" id="UP000821853">
    <property type="component" value="Chromosome 9"/>
</dbReference>
<keyword evidence="5 6" id="KW-0067">ATP-binding</keyword>
<keyword evidence="2 6" id="KW-0808">Transferase</keyword>
<comment type="domain">
    <text evidence="6">The EXKPK motif is conserved in inositol-pentakisphosphate 2-kinases of both family 1 and 2.</text>
</comment>
<dbReference type="VEuPathDB" id="VectorBase:HLOH_052276"/>
<dbReference type="AlphaFoldDB" id="A0A9J6GRR6"/>
<comment type="caution">
    <text evidence="7">The sequence shown here is derived from an EMBL/GenBank/DDBJ whole genome shotgun (WGS) entry which is preliminary data.</text>
</comment>
<dbReference type="Pfam" id="PF06090">
    <property type="entry name" value="Ins_P5_2-kin"/>
    <property type="match status" value="1"/>
</dbReference>
<dbReference type="InterPro" id="IPR009286">
    <property type="entry name" value="Ins_P5_2-kin"/>
</dbReference>
<organism evidence="7 8">
    <name type="scientific">Haemaphysalis longicornis</name>
    <name type="common">Bush tick</name>
    <dbReference type="NCBI Taxonomy" id="44386"/>
    <lineage>
        <taxon>Eukaryota</taxon>
        <taxon>Metazoa</taxon>
        <taxon>Ecdysozoa</taxon>
        <taxon>Arthropoda</taxon>
        <taxon>Chelicerata</taxon>
        <taxon>Arachnida</taxon>
        <taxon>Acari</taxon>
        <taxon>Parasitiformes</taxon>
        <taxon>Ixodida</taxon>
        <taxon>Ixodoidea</taxon>
        <taxon>Ixodidae</taxon>
        <taxon>Haemaphysalinae</taxon>
        <taxon>Haemaphysalis</taxon>
    </lineage>
</organism>
<dbReference type="PANTHER" id="PTHR14456:SF2">
    <property type="entry name" value="INOSITOL-PENTAKISPHOSPHATE 2-KINASE"/>
    <property type="match status" value="1"/>
</dbReference>
<reference evidence="7 8" key="1">
    <citation type="journal article" date="2020" name="Cell">
        <title>Large-Scale Comparative Analyses of Tick Genomes Elucidate Their Genetic Diversity and Vector Capacities.</title>
        <authorList>
            <consortium name="Tick Genome and Microbiome Consortium (TIGMIC)"/>
            <person name="Jia N."/>
            <person name="Wang J."/>
            <person name="Shi W."/>
            <person name="Du L."/>
            <person name="Sun Y."/>
            <person name="Zhan W."/>
            <person name="Jiang J.F."/>
            <person name="Wang Q."/>
            <person name="Zhang B."/>
            <person name="Ji P."/>
            <person name="Bell-Sakyi L."/>
            <person name="Cui X.M."/>
            <person name="Yuan T.T."/>
            <person name="Jiang B.G."/>
            <person name="Yang W.F."/>
            <person name="Lam T.T."/>
            <person name="Chang Q.C."/>
            <person name="Ding S.J."/>
            <person name="Wang X.J."/>
            <person name="Zhu J.G."/>
            <person name="Ruan X.D."/>
            <person name="Zhao L."/>
            <person name="Wei J.T."/>
            <person name="Ye R.Z."/>
            <person name="Que T.C."/>
            <person name="Du C.H."/>
            <person name="Zhou Y.H."/>
            <person name="Cheng J.X."/>
            <person name="Dai P.F."/>
            <person name="Guo W.B."/>
            <person name="Han X.H."/>
            <person name="Huang E.J."/>
            <person name="Li L.F."/>
            <person name="Wei W."/>
            <person name="Gao Y.C."/>
            <person name="Liu J.Z."/>
            <person name="Shao H.Z."/>
            <person name="Wang X."/>
            <person name="Wang C.C."/>
            <person name="Yang T.C."/>
            <person name="Huo Q.B."/>
            <person name="Li W."/>
            <person name="Chen H.Y."/>
            <person name="Chen S.E."/>
            <person name="Zhou L.G."/>
            <person name="Ni X.B."/>
            <person name="Tian J.H."/>
            <person name="Sheng Y."/>
            <person name="Liu T."/>
            <person name="Pan Y.S."/>
            <person name="Xia L.Y."/>
            <person name="Li J."/>
            <person name="Zhao F."/>
            <person name="Cao W.C."/>
        </authorList>
    </citation>
    <scope>NUCLEOTIDE SEQUENCE [LARGE SCALE GENOMIC DNA]</scope>
    <source>
        <strain evidence="7">HaeL-2018</strain>
    </source>
</reference>
<dbReference type="PANTHER" id="PTHR14456">
    <property type="entry name" value="INOSITOL POLYPHOSPHATE KINASE 1"/>
    <property type="match status" value="1"/>
</dbReference>
<dbReference type="EC" id="2.7.1.158" evidence="1 6"/>
<keyword evidence="4 6" id="KW-0418">Kinase</keyword>
<dbReference type="GO" id="GO:0035299">
    <property type="term" value="F:inositol-1,3,4,5,6-pentakisphosphate 2-kinase activity"/>
    <property type="evidence" value="ECO:0007669"/>
    <property type="project" value="UniProtKB-EC"/>
</dbReference>
<keyword evidence="3 6" id="KW-0547">Nucleotide-binding</keyword>
<dbReference type="GO" id="GO:0005524">
    <property type="term" value="F:ATP binding"/>
    <property type="evidence" value="ECO:0007669"/>
    <property type="project" value="UniProtKB-KW"/>
</dbReference>
<comment type="catalytic activity">
    <reaction evidence="6">
        <text>1D-myo-inositol 1,3,4,5,6-pentakisphosphate + ATP = 1D-myo-inositol hexakisphosphate + ADP + H(+)</text>
        <dbReference type="Rhea" id="RHEA:20313"/>
        <dbReference type="ChEBI" id="CHEBI:15378"/>
        <dbReference type="ChEBI" id="CHEBI:30616"/>
        <dbReference type="ChEBI" id="CHEBI:57733"/>
        <dbReference type="ChEBI" id="CHEBI:58130"/>
        <dbReference type="ChEBI" id="CHEBI:456216"/>
        <dbReference type="EC" id="2.7.1.158"/>
    </reaction>
</comment>
<dbReference type="OMA" id="EDELCHM"/>
<protein>
    <recommendedName>
        <fullName evidence="1 6">Inositol-pentakisphosphate 2-kinase</fullName>
        <ecNumber evidence="1 6">2.7.1.158</ecNumber>
    </recommendedName>
</protein>
<accession>A0A9J6GRR6</accession>
<dbReference type="GO" id="GO:0005634">
    <property type="term" value="C:nucleus"/>
    <property type="evidence" value="ECO:0007669"/>
    <property type="project" value="TreeGrafter"/>
</dbReference>
<evidence type="ECO:0000256" key="4">
    <source>
        <dbReference type="ARBA" id="ARBA00022777"/>
    </source>
</evidence>
<evidence type="ECO:0000313" key="8">
    <source>
        <dbReference type="Proteomes" id="UP000821853"/>
    </source>
</evidence>
<evidence type="ECO:0000256" key="5">
    <source>
        <dbReference type="ARBA" id="ARBA00022840"/>
    </source>
</evidence>
<proteinExistence type="predicted"/>
<keyword evidence="8" id="KW-1185">Reference proteome</keyword>
<dbReference type="EMBL" id="JABSTR010000011">
    <property type="protein sequence ID" value="KAH9381262.1"/>
    <property type="molecule type" value="Genomic_DNA"/>
</dbReference>
<name>A0A9J6GRR6_HAELO</name>
<comment type="function">
    <text evidence="6">Phosphorylates Ins(1,3,4,5,6)P5 at position 2 to form Ins(1,2,3,4,5,6)P6 (InsP6 or phytate).</text>
</comment>
<sequence length="371" mass="41275">MTGRPASQAVDQPVVFLLISPSAIDMAAPTGRDRRDYDHLDKVLISPENCSFRGEGNANIVVTLKNDKISLVGESWQKCHAEADFIERVMKALLGSRFVFPPVRTSLFVAYPREEEKHAPHVVRPNTSQVLVRLTADNDKELIFSEESRESLDVTLKDFFHESSLVSREDELCHMVTQVLRHPYPDATSIGAETSESSGPQSCPTSHPCTCTTNQCRFLGQLPRGCVLDRVLRAQRLGCVDVAVVYPLYLKLKDTVKSERAECLKDGYPAPTLPKGLGCQGRQNFETDHAFACRKIWEFLVALTARDCSIMLSLQRLSPAAPTSWEESVVSDSDGQAYLFSIAVVDLDPKSVDKLEKVYFDDCNMVRTACA</sequence>
<dbReference type="OrthoDB" id="272370at2759"/>
<dbReference type="GO" id="GO:0032958">
    <property type="term" value="P:inositol phosphate biosynthetic process"/>
    <property type="evidence" value="ECO:0007669"/>
    <property type="project" value="TreeGrafter"/>
</dbReference>